<name>A0AB39T079_9ACTN</name>
<dbReference type="AlphaFoldDB" id="A0AB39T079"/>
<protein>
    <recommendedName>
        <fullName evidence="3">WXG100 family type VII secretion target</fullName>
    </recommendedName>
</protein>
<sequence>MTIERTSGQKALMDEHGLPWPKADEDAASRTQSSLRAFQENVSDDRADTAKALQRLLSSGHGEAMTALAGHWARVNAHFLVTAEAAGALAAELLSCGDDIAVHKDMALGVVDRIAPGLPAPGGSLRPPLDVAQQGVVRSARAELGSIEQQAFHETTSRVTAARTDFHVAALPNIPADLSGGGSAGTGVAPGIAGGGDVIGGGGSAIGGGAGAVGAGQHAPDRGADRLHGGGPAVGTPQSFRIDFGEHTRAAKRLAEIADQIAGRTTTALARAMYDLEELQRSGDLGASVANGFAPLLDDLDLATRALGRHLDGPLRDAVRASGEDQKRTEDDNRERFGWWR</sequence>
<dbReference type="RefSeq" id="WP_369145703.1">
    <property type="nucleotide sequence ID" value="NZ_CP163444.1"/>
</dbReference>
<reference evidence="2" key="1">
    <citation type="submission" date="2024-07" db="EMBL/GenBank/DDBJ databases">
        <authorList>
            <person name="Yu S.T."/>
        </authorList>
    </citation>
    <scope>NUCLEOTIDE SEQUENCE</scope>
    <source>
        <strain evidence="2">R44</strain>
    </source>
</reference>
<evidence type="ECO:0000256" key="1">
    <source>
        <dbReference type="SAM" id="MobiDB-lite"/>
    </source>
</evidence>
<organism evidence="2">
    <name type="scientific">Streptomyces sp. R44</name>
    <dbReference type="NCBI Taxonomy" id="3238633"/>
    <lineage>
        <taxon>Bacteria</taxon>
        <taxon>Bacillati</taxon>
        <taxon>Actinomycetota</taxon>
        <taxon>Actinomycetes</taxon>
        <taxon>Kitasatosporales</taxon>
        <taxon>Streptomycetaceae</taxon>
        <taxon>Streptomyces</taxon>
    </lineage>
</organism>
<evidence type="ECO:0000313" key="2">
    <source>
        <dbReference type="EMBL" id="XDQ73096.1"/>
    </source>
</evidence>
<dbReference type="EMBL" id="CP163444">
    <property type="protein sequence ID" value="XDQ73096.1"/>
    <property type="molecule type" value="Genomic_DNA"/>
</dbReference>
<feature type="region of interest" description="Disordered" evidence="1">
    <location>
        <begin position="318"/>
        <end position="341"/>
    </location>
</feature>
<evidence type="ECO:0008006" key="3">
    <source>
        <dbReference type="Google" id="ProtNLM"/>
    </source>
</evidence>
<feature type="region of interest" description="Disordered" evidence="1">
    <location>
        <begin position="1"/>
        <end position="33"/>
    </location>
</feature>
<proteinExistence type="predicted"/>
<accession>A0AB39T079</accession>
<gene>
    <name evidence="2" type="ORF">AB5J54_22495</name>
</gene>
<feature type="compositionally biased region" description="Basic and acidic residues" evidence="1">
    <location>
        <begin position="12"/>
        <end position="28"/>
    </location>
</feature>